<evidence type="ECO:0000256" key="10">
    <source>
        <dbReference type="SAM" id="Phobius"/>
    </source>
</evidence>
<keyword evidence="2 12" id="KW-0723">Serine/threonine-protein kinase</keyword>
<evidence type="ECO:0000259" key="11">
    <source>
        <dbReference type="PROSITE" id="PS50011"/>
    </source>
</evidence>
<organism evidence="12 13">
    <name type="scientific">Hydrococcus rivularis NIES-593</name>
    <dbReference type="NCBI Taxonomy" id="1921803"/>
    <lineage>
        <taxon>Bacteria</taxon>
        <taxon>Bacillati</taxon>
        <taxon>Cyanobacteriota</taxon>
        <taxon>Cyanophyceae</taxon>
        <taxon>Pleurocapsales</taxon>
        <taxon>Hydrococcaceae</taxon>
        <taxon>Hydrococcus</taxon>
    </lineage>
</organism>
<dbReference type="Pfam" id="PF00069">
    <property type="entry name" value="Pkinase"/>
    <property type="match status" value="1"/>
</dbReference>
<keyword evidence="5 12" id="KW-0418">Kinase</keyword>
<accession>A0A1U7H9W3</accession>
<reference evidence="12 13" key="1">
    <citation type="submission" date="2016-11" db="EMBL/GenBank/DDBJ databases">
        <title>Draft Genome Sequences of Nine Cyanobacterial Strains from Diverse Habitats.</title>
        <authorList>
            <person name="Zhu T."/>
            <person name="Hou S."/>
            <person name="Lu X."/>
            <person name="Hess W.R."/>
        </authorList>
    </citation>
    <scope>NUCLEOTIDE SEQUENCE [LARGE SCALE GENOMIC DNA]</scope>
    <source>
        <strain evidence="12 13">NIES-593</strain>
    </source>
</reference>
<dbReference type="RefSeq" id="WP_073601096.1">
    <property type="nucleotide sequence ID" value="NZ_MRCB01000031.1"/>
</dbReference>
<dbReference type="PANTHER" id="PTHR24363:SF0">
    <property type="entry name" value="SERINE_THREONINE KINASE LIKE DOMAIN CONTAINING 1"/>
    <property type="match status" value="1"/>
</dbReference>
<evidence type="ECO:0000256" key="9">
    <source>
        <dbReference type="PROSITE-ProRule" id="PRU10141"/>
    </source>
</evidence>
<protein>
    <recommendedName>
        <fullName evidence="1">non-specific serine/threonine protein kinase</fullName>
        <ecNumber evidence="1">2.7.11.1</ecNumber>
    </recommendedName>
</protein>
<dbReference type="AlphaFoldDB" id="A0A1U7H9W3"/>
<dbReference type="SUPFAM" id="SSF56112">
    <property type="entry name" value="Protein kinase-like (PK-like)"/>
    <property type="match status" value="1"/>
</dbReference>
<dbReference type="EC" id="2.7.11.1" evidence="1"/>
<keyword evidence="13" id="KW-1185">Reference proteome</keyword>
<dbReference type="InterPro" id="IPR017441">
    <property type="entry name" value="Protein_kinase_ATP_BS"/>
</dbReference>
<keyword evidence="6 9" id="KW-0067">ATP-binding</keyword>
<proteinExistence type="predicted"/>
<dbReference type="InterPro" id="IPR000719">
    <property type="entry name" value="Prot_kinase_dom"/>
</dbReference>
<dbReference type="Gene3D" id="1.10.510.10">
    <property type="entry name" value="Transferase(Phosphotransferase) domain 1"/>
    <property type="match status" value="1"/>
</dbReference>
<feature type="domain" description="Protein kinase" evidence="11">
    <location>
        <begin position="47"/>
        <end position="315"/>
    </location>
</feature>
<dbReference type="STRING" id="1921803.NIES593_19080"/>
<evidence type="ECO:0000256" key="8">
    <source>
        <dbReference type="ARBA" id="ARBA00048679"/>
    </source>
</evidence>
<name>A0A1U7H9W3_9CYAN</name>
<feature type="transmembrane region" description="Helical" evidence="10">
    <location>
        <begin position="423"/>
        <end position="451"/>
    </location>
</feature>
<keyword evidence="3" id="KW-0808">Transferase</keyword>
<evidence type="ECO:0000256" key="6">
    <source>
        <dbReference type="ARBA" id="ARBA00022840"/>
    </source>
</evidence>
<evidence type="ECO:0000256" key="3">
    <source>
        <dbReference type="ARBA" id="ARBA00022679"/>
    </source>
</evidence>
<keyword evidence="10" id="KW-1133">Transmembrane helix</keyword>
<feature type="transmembrane region" description="Helical" evidence="10">
    <location>
        <begin position="401"/>
        <end position="417"/>
    </location>
</feature>
<dbReference type="GO" id="GO:0005524">
    <property type="term" value="F:ATP binding"/>
    <property type="evidence" value="ECO:0007669"/>
    <property type="project" value="UniProtKB-UniRule"/>
</dbReference>
<feature type="transmembrane region" description="Helical" evidence="10">
    <location>
        <begin position="372"/>
        <end position="392"/>
    </location>
</feature>
<comment type="caution">
    <text evidence="12">The sequence shown here is derived from an EMBL/GenBank/DDBJ whole genome shotgun (WGS) entry which is preliminary data.</text>
</comment>
<comment type="catalytic activity">
    <reaction evidence="7">
        <text>L-threonyl-[protein] + ATP = O-phospho-L-threonyl-[protein] + ADP + H(+)</text>
        <dbReference type="Rhea" id="RHEA:46608"/>
        <dbReference type="Rhea" id="RHEA-COMP:11060"/>
        <dbReference type="Rhea" id="RHEA-COMP:11605"/>
        <dbReference type="ChEBI" id="CHEBI:15378"/>
        <dbReference type="ChEBI" id="CHEBI:30013"/>
        <dbReference type="ChEBI" id="CHEBI:30616"/>
        <dbReference type="ChEBI" id="CHEBI:61977"/>
        <dbReference type="ChEBI" id="CHEBI:456216"/>
        <dbReference type="EC" id="2.7.11.1"/>
    </reaction>
</comment>
<dbReference type="EMBL" id="MRCB01000031">
    <property type="protein sequence ID" value="OKH20331.1"/>
    <property type="molecule type" value="Genomic_DNA"/>
</dbReference>
<dbReference type="GO" id="GO:0004674">
    <property type="term" value="F:protein serine/threonine kinase activity"/>
    <property type="evidence" value="ECO:0007669"/>
    <property type="project" value="UniProtKB-KW"/>
</dbReference>
<dbReference type="InterPro" id="IPR011009">
    <property type="entry name" value="Kinase-like_dom_sf"/>
</dbReference>
<dbReference type="PROSITE" id="PS50011">
    <property type="entry name" value="PROTEIN_KINASE_DOM"/>
    <property type="match status" value="1"/>
</dbReference>
<evidence type="ECO:0000256" key="7">
    <source>
        <dbReference type="ARBA" id="ARBA00047899"/>
    </source>
</evidence>
<evidence type="ECO:0000256" key="4">
    <source>
        <dbReference type="ARBA" id="ARBA00022741"/>
    </source>
</evidence>
<evidence type="ECO:0000313" key="12">
    <source>
        <dbReference type="EMBL" id="OKH20331.1"/>
    </source>
</evidence>
<dbReference type="Gene3D" id="3.30.200.20">
    <property type="entry name" value="Phosphorylase Kinase, domain 1"/>
    <property type="match status" value="1"/>
</dbReference>
<keyword evidence="4 9" id="KW-0547">Nucleotide-binding</keyword>
<sequence>MEILCTRPGCPRPKNLFADLDDPSTLKSVQQKYCTSCGMPLILGGHYIPVRLLGQGGFGAAYLACDRFSPTLRSCVVKQFQPSGNLNQQQLEIAQNLFEREAIVLENLGNRHEQIPDLYAFFPLIAPNRSSGQQDRFFYLVQEFIDGQTLEEELIDRGQFSEAQIRHLLTEMLKVLKFVHENGSIHRDIKPSNIMRDRNGRLYLLDFGAVKQQAIGSPSSGKSTGIYSMGFAPPEQMAGSQVYPSTDLYALATTCLNLLTGKKPEELYDSYHHGWNWRTHAPQVSDSLAAILDRMLLPTPKDRFQSAQDVLNALERPQSVTKTQLQPSPANPTAAALSTRKPFSLLEVLGSAAFMGFEGALSYIAFTSLLPFPGIALGLWGMCLGGLIYTLYRRGIEGKDLPILAVLTFLLMSIPALRGGLAISVVAIIAVLGGATAIAITAIFRLIYLILSRFF</sequence>
<keyword evidence="10" id="KW-0472">Membrane</keyword>
<dbReference type="CDD" id="cd14014">
    <property type="entry name" value="STKc_PknB_like"/>
    <property type="match status" value="1"/>
</dbReference>
<dbReference type="SMART" id="SM00220">
    <property type="entry name" value="S_TKc"/>
    <property type="match status" value="1"/>
</dbReference>
<evidence type="ECO:0000256" key="2">
    <source>
        <dbReference type="ARBA" id="ARBA00022527"/>
    </source>
</evidence>
<evidence type="ECO:0000256" key="1">
    <source>
        <dbReference type="ARBA" id="ARBA00012513"/>
    </source>
</evidence>
<evidence type="ECO:0000313" key="13">
    <source>
        <dbReference type="Proteomes" id="UP000186868"/>
    </source>
</evidence>
<feature type="binding site" evidence="9">
    <location>
        <position position="78"/>
    </location>
    <ligand>
        <name>ATP</name>
        <dbReference type="ChEBI" id="CHEBI:30616"/>
    </ligand>
</feature>
<dbReference type="OrthoDB" id="428645at2"/>
<keyword evidence="10" id="KW-0812">Transmembrane</keyword>
<dbReference type="PANTHER" id="PTHR24363">
    <property type="entry name" value="SERINE/THREONINE PROTEIN KINASE"/>
    <property type="match status" value="1"/>
</dbReference>
<dbReference type="Proteomes" id="UP000186868">
    <property type="component" value="Unassembled WGS sequence"/>
</dbReference>
<gene>
    <name evidence="12" type="ORF">NIES593_19080</name>
</gene>
<dbReference type="PROSITE" id="PS00107">
    <property type="entry name" value="PROTEIN_KINASE_ATP"/>
    <property type="match status" value="1"/>
</dbReference>
<dbReference type="NCBIfam" id="NF045510">
    <property type="entry name" value="4Cys_prefix_kin"/>
    <property type="match status" value="1"/>
</dbReference>
<comment type="catalytic activity">
    <reaction evidence="8">
        <text>L-seryl-[protein] + ATP = O-phospho-L-seryl-[protein] + ADP + H(+)</text>
        <dbReference type="Rhea" id="RHEA:17989"/>
        <dbReference type="Rhea" id="RHEA-COMP:9863"/>
        <dbReference type="Rhea" id="RHEA-COMP:11604"/>
        <dbReference type="ChEBI" id="CHEBI:15378"/>
        <dbReference type="ChEBI" id="CHEBI:29999"/>
        <dbReference type="ChEBI" id="CHEBI:30616"/>
        <dbReference type="ChEBI" id="CHEBI:83421"/>
        <dbReference type="ChEBI" id="CHEBI:456216"/>
        <dbReference type="EC" id="2.7.11.1"/>
    </reaction>
</comment>
<evidence type="ECO:0000256" key="5">
    <source>
        <dbReference type="ARBA" id="ARBA00022777"/>
    </source>
</evidence>